<keyword evidence="1" id="KW-0175">Coiled coil</keyword>
<sequence>MKWGEWDTFTTFVTWYKLAPSWFTWVARMALSKLDKWKTLGINEAIRASKYEILINPSLLTSLLCFWSPVTNTFSFPEGFMTPTVADIFALLGLRPIGALAHPSMAVGIGPDDDVLNGVSFNYNDFIKEMKGSDASLVTYKEECCFYLFWIYRFLACTSSKWVINYYLPIARCLANGTPVDMSSFLLDELYRSMFLLSTEPKQSHGGPVWLIQMWAYSYFPSIAPELHPTIEPWPYREVWMHARYPKEVPSFPTCFKLFSDSLRRRTPEEFMPFEAKMSSNARVEVYCPSLMVRQFGLVQLLPVPPIWTKNTDWTSRALITKDEAKQISVLARERVTGFTFTPFPGAGIEHMASYVTPQPLQQISLSGKKVGGDLSFQKFATAEVSSDPLINLVDIVTDRVIAHNAELAEVAFDLRNQLMKLPAPSKQGTRTSTKRKIPEVEEVDPAVSPKGAKPSGKKLVKTVTKKSTAKKAKVVKVVPDSSIIEVESLEEELDDIATLSNLVRKIDEQKQILSGVIEALEAEDRRIAREYKEPKQLVAALKAKAKAEDAKRKCLEAEMEKKKQVDKAEDERIAEIEKRLDIKKKENAQAEQQRQQELEKKKKEEETRRGTEKRGERKEAKVVRRKAEQVVPREARLTKQTAGVTVVLVQQVTQPVVEVRTSIEAATSSIEAAAPLGLGDIDKLLEDVSLTLQQCQTSTKTSSTPIPLEPSKGQLQAAIDQLKELLQKPVGLAAQEKRNQAINQEANHRQRVSKLQAHQLDLQTKTSELKSINQKVKSLEAKL</sequence>
<dbReference type="InterPro" id="IPR044824">
    <property type="entry name" value="MAIN-like"/>
</dbReference>
<dbReference type="InterPro" id="IPR019557">
    <property type="entry name" value="AminoTfrase-like_pln_mobile"/>
</dbReference>
<accession>A0A2N9GEV3</accession>
<dbReference type="EMBL" id="OIVN01001816">
    <property type="protein sequence ID" value="SPC97970.1"/>
    <property type="molecule type" value="Genomic_DNA"/>
</dbReference>
<protein>
    <recommendedName>
        <fullName evidence="3">Aminotransferase-like plant mobile domain-containing protein</fullName>
    </recommendedName>
</protein>
<dbReference type="GO" id="GO:0010073">
    <property type="term" value="P:meristem maintenance"/>
    <property type="evidence" value="ECO:0007669"/>
    <property type="project" value="InterPro"/>
</dbReference>
<dbReference type="PANTHER" id="PTHR46033">
    <property type="entry name" value="PROTEIN MAIN-LIKE 2"/>
    <property type="match status" value="1"/>
</dbReference>
<feature type="coiled-coil region" evidence="1">
    <location>
        <begin position="756"/>
        <end position="783"/>
    </location>
</feature>
<dbReference type="Pfam" id="PF10536">
    <property type="entry name" value="PMD"/>
    <property type="match status" value="1"/>
</dbReference>
<proteinExistence type="predicted"/>
<name>A0A2N9GEV3_FAGSY</name>
<evidence type="ECO:0000256" key="2">
    <source>
        <dbReference type="SAM" id="MobiDB-lite"/>
    </source>
</evidence>
<dbReference type="AlphaFoldDB" id="A0A2N9GEV3"/>
<evidence type="ECO:0000313" key="4">
    <source>
        <dbReference type="EMBL" id="SPC97970.1"/>
    </source>
</evidence>
<feature type="domain" description="Aminotransferase-like plant mobile" evidence="3">
    <location>
        <begin position="41"/>
        <end position="306"/>
    </location>
</feature>
<organism evidence="4">
    <name type="scientific">Fagus sylvatica</name>
    <name type="common">Beechnut</name>
    <dbReference type="NCBI Taxonomy" id="28930"/>
    <lineage>
        <taxon>Eukaryota</taxon>
        <taxon>Viridiplantae</taxon>
        <taxon>Streptophyta</taxon>
        <taxon>Embryophyta</taxon>
        <taxon>Tracheophyta</taxon>
        <taxon>Spermatophyta</taxon>
        <taxon>Magnoliopsida</taxon>
        <taxon>eudicotyledons</taxon>
        <taxon>Gunneridae</taxon>
        <taxon>Pentapetalae</taxon>
        <taxon>rosids</taxon>
        <taxon>fabids</taxon>
        <taxon>Fagales</taxon>
        <taxon>Fagaceae</taxon>
        <taxon>Fagus</taxon>
    </lineage>
</organism>
<evidence type="ECO:0000256" key="1">
    <source>
        <dbReference type="SAM" id="Coils"/>
    </source>
</evidence>
<feature type="region of interest" description="Disordered" evidence="2">
    <location>
        <begin position="585"/>
        <end position="622"/>
    </location>
</feature>
<reference evidence="4" key="1">
    <citation type="submission" date="2018-02" db="EMBL/GenBank/DDBJ databases">
        <authorList>
            <person name="Cohen D.B."/>
            <person name="Kent A.D."/>
        </authorList>
    </citation>
    <scope>NUCLEOTIDE SEQUENCE</scope>
</reference>
<evidence type="ECO:0000259" key="3">
    <source>
        <dbReference type="Pfam" id="PF10536"/>
    </source>
</evidence>
<gene>
    <name evidence="4" type="ORF">FSB_LOCUS25852</name>
</gene>
<dbReference type="PANTHER" id="PTHR46033:SF65">
    <property type="entry name" value="AMINOTRANSFERASE-LIKE PLANT MOBILE DOMAIN-CONTAINING PROTEIN"/>
    <property type="match status" value="1"/>
</dbReference>